<proteinExistence type="predicted"/>
<dbReference type="PROSITE" id="PS50110">
    <property type="entry name" value="RESPONSE_REGULATORY"/>
    <property type="match status" value="1"/>
</dbReference>
<evidence type="ECO:0000256" key="10">
    <source>
        <dbReference type="SAM" id="Coils"/>
    </source>
</evidence>
<keyword evidence="7" id="KW-0067">ATP-binding</keyword>
<dbReference type="SUPFAM" id="SSF52172">
    <property type="entry name" value="CheY-like"/>
    <property type="match status" value="1"/>
</dbReference>
<feature type="domain" description="PAS" evidence="13">
    <location>
        <begin position="430"/>
        <end position="502"/>
    </location>
</feature>
<feature type="modified residue" description="4-aspartylphosphate" evidence="9">
    <location>
        <position position="56"/>
    </location>
</feature>
<evidence type="ECO:0000313" key="16">
    <source>
        <dbReference type="Proteomes" id="UP001290455"/>
    </source>
</evidence>
<dbReference type="InterPro" id="IPR000014">
    <property type="entry name" value="PAS"/>
</dbReference>
<organism evidence="15 16">
    <name type="scientific">Robertmurraya mangrovi</name>
    <dbReference type="NCBI Taxonomy" id="3098077"/>
    <lineage>
        <taxon>Bacteria</taxon>
        <taxon>Bacillati</taxon>
        <taxon>Bacillota</taxon>
        <taxon>Bacilli</taxon>
        <taxon>Bacillales</taxon>
        <taxon>Bacillaceae</taxon>
        <taxon>Robertmurraya</taxon>
    </lineage>
</organism>
<dbReference type="InterPro" id="IPR036097">
    <property type="entry name" value="HisK_dim/P_sf"/>
</dbReference>
<dbReference type="CDD" id="cd00130">
    <property type="entry name" value="PAS"/>
    <property type="match status" value="3"/>
</dbReference>
<dbReference type="InterPro" id="IPR001610">
    <property type="entry name" value="PAC"/>
</dbReference>
<dbReference type="Pfam" id="PF00512">
    <property type="entry name" value="HisKA"/>
    <property type="match status" value="1"/>
</dbReference>
<feature type="domain" description="PAC" evidence="14">
    <location>
        <begin position="378"/>
        <end position="429"/>
    </location>
</feature>
<dbReference type="InterPro" id="IPR001789">
    <property type="entry name" value="Sig_transdc_resp-reg_receiver"/>
</dbReference>
<evidence type="ECO:0000256" key="3">
    <source>
        <dbReference type="ARBA" id="ARBA00022553"/>
    </source>
</evidence>
<dbReference type="PANTHER" id="PTHR43065">
    <property type="entry name" value="SENSOR HISTIDINE KINASE"/>
    <property type="match status" value="1"/>
</dbReference>
<keyword evidence="3 9" id="KW-0597">Phosphoprotein</keyword>
<evidence type="ECO:0000259" key="12">
    <source>
        <dbReference type="PROSITE" id="PS50110"/>
    </source>
</evidence>
<dbReference type="Gene3D" id="3.30.450.20">
    <property type="entry name" value="PAS domain"/>
    <property type="match status" value="3"/>
</dbReference>
<dbReference type="InterPro" id="IPR035965">
    <property type="entry name" value="PAS-like_dom_sf"/>
</dbReference>
<keyword evidence="5" id="KW-0547">Nucleotide-binding</keyword>
<feature type="domain" description="Response regulatory" evidence="12">
    <location>
        <begin position="7"/>
        <end position="124"/>
    </location>
</feature>
<feature type="domain" description="PAS" evidence="13">
    <location>
        <begin position="157"/>
        <end position="210"/>
    </location>
</feature>
<evidence type="ECO:0000256" key="4">
    <source>
        <dbReference type="ARBA" id="ARBA00022679"/>
    </source>
</evidence>
<comment type="caution">
    <text evidence="15">The sequence shown here is derived from an EMBL/GenBank/DDBJ whole genome shotgun (WGS) entry which is preliminary data.</text>
</comment>
<gene>
    <name evidence="15" type="ORF">SM124_07705</name>
</gene>
<dbReference type="Gene3D" id="1.10.287.130">
    <property type="match status" value="1"/>
</dbReference>
<evidence type="ECO:0000256" key="2">
    <source>
        <dbReference type="ARBA" id="ARBA00012438"/>
    </source>
</evidence>
<dbReference type="InterPro" id="IPR036890">
    <property type="entry name" value="HATPase_C_sf"/>
</dbReference>
<dbReference type="InterPro" id="IPR003661">
    <property type="entry name" value="HisK_dim/P_dom"/>
</dbReference>
<evidence type="ECO:0000256" key="9">
    <source>
        <dbReference type="PROSITE-ProRule" id="PRU00169"/>
    </source>
</evidence>
<protein>
    <recommendedName>
        <fullName evidence="2">histidine kinase</fullName>
        <ecNumber evidence="2">2.7.13.3</ecNumber>
    </recommendedName>
</protein>
<dbReference type="CDD" id="cd00082">
    <property type="entry name" value="HisKA"/>
    <property type="match status" value="1"/>
</dbReference>
<evidence type="ECO:0000256" key="1">
    <source>
        <dbReference type="ARBA" id="ARBA00000085"/>
    </source>
</evidence>
<evidence type="ECO:0000313" key="15">
    <source>
        <dbReference type="EMBL" id="MDZ5471632.1"/>
    </source>
</evidence>
<dbReference type="InterPro" id="IPR003594">
    <property type="entry name" value="HATPase_dom"/>
</dbReference>
<evidence type="ECO:0000259" key="14">
    <source>
        <dbReference type="PROSITE" id="PS50113"/>
    </source>
</evidence>
<name>A0ABU5IWV3_9BACI</name>
<keyword evidence="8" id="KW-0902">Two-component regulatory system</keyword>
<evidence type="ECO:0000256" key="8">
    <source>
        <dbReference type="ARBA" id="ARBA00023012"/>
    </source>
</evidence>
<dbReference type="SUPFAM" id="SSF55874">
    <property type="entry name" value="ATPase domain of HSP90 chaperone/DNA topoisomerase II/histidine kinase"/>
    <property type="match status" value="1"/>
</dbReference>
<dbReference type="EMBL" id="JAXOFX010000003">
    <property type="protein sequence ID" value="MDZ5471632.1"/>
    <property type="molecule type" value="Genomic_DNA"/>
</dbReference>
<dbReference type="PROSITE" id="PS50109">
    <property type="entry name" value="HIS_KIN"/>
    <property type="match status" value="1"/>
</dbReference>
<dbReference type="SMART" id="SM00086">
    <property type="entry name" value="PAC"/>
    <property type="match status" value="3"/>
</dbReference>
<accession>A0ABU5IWV3</accession>
<sequence length="780" mass="88661">MEKQTVNILMVDDRQENLLALEAVLSSPEYRLISAKSGEEALRWVLKEEFAVILMDVQMPGLNGFDTAKIILEREKTKNIPIIFITALSQTFENVLHGYSVGAIDYILKPFDPIILKCKVEGFVSIYLNQKKVKEQKEVISKRTKELEQAYYKLKKSETIASAIGETSIDCIFTLNAEGTILSANSSVNDLFGYSKEELIGNNIHLLLPQLFSIPITEIQKRIIIESKGIRKNQTSIYVDVQLAEAQFEEEIIYVCSIRDVTDKKNQYEILEQLVKDRTNELIATNERLQKEIEEKQATLFELEESKQRYKSLFEYHPDAVFSCDLEGNYLSYNNQFLSLTGRTSEELINSPIDMLASKREYKKACFHFTETKKGKTQDYELQIINKSGDIVDIHIKNIPIIVEETVIGVYGIAKDISVEKKLWNQVYESEERYRQLVEESPEAIFVRKANSHEITFINKTGVELLRANSKEDIIGKSIFDFVPIEGNEKVSNTVKIHKNGEKIESFERKIVALDGETFVVEVTLIPFVYKGEPSIHIIMRDITELKHSREFIQQSEKLTVVGELAAGIAHEIRNPLTSLKGFTQLLDYQIGSDSDYVEIMISEIDRINTIVGELLFLSKPNQMDFKQVHLGKLLNNVIILMNAQANLHGVEIKLKTHDSIQDIMIYGLEDKLKQVFINILKNAIEAMPKGGEISLYVSLENNQVSIQVVDQGCGIPSHLLSKLGKPFYTTKEKGTGLGLMVCYSIIENHKGMMKINSVENKGTTISIELPLLTKHIQLV</sequence>
<evidence type="ECO:0000259" key="11">
    <source>
        <dbReference type="PROSITE" id="PS50109"/>
    </source>
</evidence>
<evidence type="ECO:0000256" key="6">
    <source>
        <dbReference type="ARBA" id="ARBA00022777"/>
    </source>
</evidence>
<dbReference type="InterPro" id="IPR004358">
    <property type="entry name" value="Sig_transdc_His_kin-like_C"/>
</dbReference>
<dbReference type="Proteomes" id="UP001290455">
    <property type="component" value="Unassembled WGS sequence"/>
</dbReference>
<comment type="catalytic activity">
    <reaction evidence="1">
        <text>ATP + protein L-histidine = ADP + protein N-phospho-L-histidine.</text>
        <dbReference type="EC" id="2.7.13.3"/>
    </reaction>
</comment>
<dbReference type="SMART" id="SM00388">
    <property type="entry name" value="HisKA"/>
    <property type="match status" value="1"/>
</dbReference>
<dbReference type="PROSITE" id="PS50112">
    <property type="entry name" value="PAS"/>
    <property type="match status" value="3"/>
</dbReference>
<evidence type="ECO:0000256" key="7">
    <source>
        <dbReference type="ARBA" id="ARBA00022840"/>
    </source>
</evidence>
<keyword evidence="4" id="KW-0808">Transferase</keyword>
<feature type="coiled-coil region" evidence="10">
    <location>
        <begin position="279"/>
        <end position="313"/>
    </location>
</feature>
<dbReference type="Pfam" id="PF00072">
    <property type="entry name" value="Response_reg"/>
    <property type="match status" value="1"/>
</dbReference>
<feature type="domain" description="PAS" evidence="13">
    <location>
        <begin position="306"/>
        <end position="350"/>
    </location>
</feature>
<dbReference type="CDD" id="cd00075">
    <property type="entry name" value="HATPase"/>
    <property type="match status" value="1"/>
</dbReference>
<dbReference type="Pfam" id="PF02518">
    <property type="entry name" value="HATPase_c"/>
    <property type="match status" value="1"/>
</dbReference>
<dbReference type="SMART" id="SM00091">
    <property type="entry name" value="PAS"/>
    <property type="match status" value="3"/>
</dbReference>
<keyword evidence="10" id="KW-0175">Coiled coil</keyword>
<keyword evidence="6" id="KW-0418">Kinase</keyword>
<evidence type="ECO:0000259" key="13">
    <source>
        <dbReference type="PROSITE" id="PS50112"/>
    </source>
</evidence>
<evidence type="ECO:0000256" key="5">
    <source>
        <dbReference type="ARBA" id="ARBA00022741"/>
    </source>
</evidence>
<dbReference type="Pfam" id="PF13426">
    <property type="entry name" value="PAS_9"/>
    <property type="match status" value="3"/>
</dbReference>
<dbReference type="RefSeq" id="WP_322445920.1">
    <property type="nucleotide sequence ID" value="NZ_JAXOFX010000003.1"/>
</dbReference>
<dbReference type="SUPFAM" id="SSF47384">
    <property type="entry name" value="Homodimeric domain of signal transducing histidine kinase"/>
    <property type="match status" value="1"/>
</dbReference>
<dbReference type="InterPro" id="IPR000700">
    <property type="entry name" value="PAS-assoc_C"/>
</dbReference>
<dbReference type="SUPFAM" id="SSF55785">
    <property type="entry name" value="PYP-like sensor domain (PAS domain)"/>
    <property type="match status" value="3"/>
</dbReference>
<dbReference type="SMART" id="SM00448">
    <property type="entry name" value="REC"/>
    <property type="match status" value="1"/>
</dbReference>
<dbReference type="SMART" id="SM00387">
    <property type="entry name" value="HATPase_c"/>
    <property type="match status" value="1"/>
</dbReference>
<dbReference type="PRINTS" id="PR00344">
    <property type="entry name" value="BCTRLSENSOR"/>
</dbReference>
<dbReference type="Gene3D" id="3.30.565.10">
    <property type="entry name" value="Histidine kinase-like ATPase, C-terminal domain"/>
    <property type="match status" value="1"/>
</dbReference>
<feature type="domain" description="PAC" evidence="14">
    <location>
        <begin position="505"/>
        <end position="555"/>
    </location>
</feature>
<dbReference type="Gene3D" id="3.40.50.2300">
    <property type="match status" value="1"/>
</dbReference>
<dbReference type="InterPro" id="IPR005467">
    <property type="entry name" value="His_kinase_dom"/>
</dbReference>
<feature type="domain" description="Histidine kinase" evidence="11">
    <location>
        <begin position="568"/>
        <end position="774"/>
    </location>
</feature>
<keyword evidence="16" id="KW-1185">Reference proteome</keyword>
<dbReference type="InterPro" id="IPR011006">
    <property type="entry name" value="CheY-like_superfamily"/>
</dbReference>
<dbReference type="PROSITE" id="PS50113">
    <property type="entry name" value="PAC"/>
    <property type="match status" value="2"/>
</dbReference>
<dbReference type="PANTHER" id="PTHR43065:SF34">
    <property type="entry name" value="SPORULATION KINASE A"/>
    <property type="match status" value="1"/>
</dbReference>
<dbReference type="EC" id="2.7.13.3" evidence="2"/>
<reference evidence="15 16" key="1">
    <citation type="submission" date="2023-11" db="EMBL/GenBank/DDBJ databases">
        <title>Bacillus jintuensis, isolated from a mudflat on the Beibu Gulf coast.</title>
        <authorList>
            <person name="Li M."/>
        </authorList>
    </citation>
    <scope>NUCLEOTIDE SEQUENCE [LARGE SCALE GENOMIC DNA]</scope>
    <source>
        <strain evidence="15 16">31A1R</strain>
    </source>
</reference>
<dbReference type="NCBIfam" id="TIGR00229">
    <property type="entry name" value="sensory_box"/>
    <property type="match status" value="3"/>
</dbReference>